<accession>A0A6A6H6W5</accession>
<keyword evidence="3" id="KW-0472">Membrane</keyword>
<comment type="similarity">
    <text evidence="1">Belongs to the ustYa family.</text>
</comment>
<reference evidence="4" key="1">
    <citation type="journal article" date="2020" name="Stud. Mycol.">
        <title>101 Dothideomycetes genomes: a test case for predicting lifestyles and emergence of pathogens.</title>
        <authorList>
            <person name="Haridas S."/>
            <person name="Albert R."/>
            <person name="Binder M."/>
            <person name="Bloem J."/>
            <person name="Labutti K."/>
            <person name="Salamov A."/>
            <person name="Andreopoulos B."/>
            <person name="Baker S."/>
            <person name="Barry K."/>
            <person name="Bills G."/>
            <person name="Bluhm B."/>
            <person name="Cannon C."/>
            <person name="Castanera R."/>
            <person name="Culley D."/>
            <person name="Daum C."/>
            <person name="Ezra D."/>
            <person name="Gonzalez J."/>
            <person name="Henrissat B."/>
            <person name="Kuo A."/>
            <person name="Liang C."/>
            <person name="Lipzen A."/>
            <person name="Lutzoni F."/>
            <person name="Magnuson J."/>
            <person name="Mondo S."/>
            <person name="Nolan M."/>
            <person name="Ohm R."/>
            <person name="Pangilinan J."/>
            <person name="Park H.-J."/>
            <person name="Ramirez L."/>
            <person name="Alfaro M."/>
            <person name="Sun H."/>
            <person name="Tritt A."/>
            <person name="Yoshinaga Y."/>
            <person name="Zwiers L.-H."/>
            <person name="Turgeon B."/>
            <person name="Goodwin S."/>
            <person name="Spatafora J."/>
            <person name="Crous P."/>
            <person name="Grigoriev I."/>
        </authorList>
    </citation>
    <scope>NUCLEOTIDE SEQUENCE</scope>
    <source>
        <strain evidence="4">Tuck. ex Michener</strain>
    </source>
</reference>
<dbReference type="InterPro" id="IPR021765">
    <property type="entry name" value="UstYa-like"/>
</dbReference>
<dbReference type="PANTHER" id="PTHR33365">
    <property type="entry name" value="YALI0B05434P"/>
    <property type="match status" value="1"/>
</dbReference>
<evidence type="ECO:0000256" key="3">
    <source>
        <dbReference type="SAM" id="Phobius"/>
    </source>
</evidence>
<feature type="compositionally biased region" description="Acidic residues" evidence="2">
    <location>
        <begin position="1"/>
        <end position="10"/>
    </location>
</feature>
<gene>
    <name evidence="4" type="ORF">EV356DRAFT_533666</name>
</gene>
<dbReference type="Proteomes" id="UP000800092">
    <property type="component" value="Unassembled WGS sequence"/>
</dbReference>
<name>A0A6A6H6W5_VIRVR</name>
<keyword evidence="3" id="KW-1133">Transmembrane helix</keyword>
<dbReference type="Pfam" id="PF11807">
    <property type="entry name" value="UstYa"/>
    <property type="match status" value="1"/>
</dbReference>
<evidence type="ECO:0000313" key="5">
    <source>
        <dbReference type="Proteomes" id="UP000800092"/>
    </source>
</evidence>
<evidence type="ECO:0000256" key="2">
    <source>
        <dbReference type="SAM" id="MobiDB-lite"/>
    </source>
</evidence>
<evidence type="ECO:0000313" key="4">
    <source>
        <dbReference type="EMBL" id="KAF2233440.1"/>
    </source>
</evidence>
<sequence>MNAERQEDEPFIPAEHITKEEATQRRPREPQQKTWWTFIKTHVAVHCIVIGIYTVTAVLIVRYHIKSCARPSAFDNLIFRYTDTTFHNLSQSPYTGPPSQENEAAWENLLAPMHMRVSTEELRRANQESVNLPEGGGYLGWMGVFHELHCIKMLREAHYNARPSESLTVESKKHWESHLEHCFEMLRQSSVCHADTSLTTFKWHPQKTRPMFNASESVHKCVNWDVLMASAAGRVVEEDEILQLQNPLMHAN</sequence>
<dbReference type="PANTHER" id="PTHR33365:SF12">
    <property type="entry name" value="TAT PATHWAY SIGNAL SEQUENCE"/>
    <property type="match status" value="1"/>
</dbReference>
<dbReference type="OrthoDB" id="3687641at2759"/>
<evidence type="ECO:0000256" key="1">
    <source>
        <dbReference type="ARBA" id="ARBA00035112"/>
    </source>
</evidence>
<dbReference type="EMBL" id="ML991806">
    <property type="protein sequence ID" value="KAF2233440.1"/>
    <property type="molecule type" value="Genomic_DNA"/>
</dbReference>
<dbReference type="GO" id="GO:0043386">
    <property type="term" value="P:mycotoxin biosynthetic process"/>
    <property type="evidence" value="ECO:0007669"/>
    <property type="project" value="InterPro"/>
</dbReference>
<organism evidence="4 5">
    <name type="scientific">Viridothelium virens</name>
    <name type="common">Speckled blister lichen</name>
    <name type="synonym">Trypethelium virens</name>
    <dbReference type="NCBI Taxonomy" id="1048519"/>
    <lineage>
        <taxon>Eukaryota</taxon>
        <taxon>Fungi</taxon>
        <taxon>Dikarya</taxon>
        <taxon>Ascomycota</taxon>
        <taxon>Pezizomycotina</taxon>
        <taxon>Dothideomycetes</taxon>
        <taxon>Dothideomycetes incertae sedis</taxon>
        <taxon>Trypetheliales</taxon>
        <taxon>Trypetheliaceae</taxon>
        <taxon>Viridothelium</taxon>
    </lineage>
</organism>
<keyword evidence="3" id="KW-0812">Transmembrane</keyword>
<feature type="transmembrane region" description="Helical" evidence="3">
    <location>
        <begin position="43"/>
        <end position="61"/>
    </location>
</feature>
<feature type="region of interest" description="Disordered" evidence="2">
    <location>
        <begin position="1"/>
        <end position="30"/>
    </location>
</feature>
<proteinExistence type="inferred from homology"/>
<protein>
    <submittedName>
        <fullName evidence="4">Uncharacterized protein</fullName>
    </submittedName>
</protein>
<keyword evidence="5" id="KW-1185">Reference proteome</keyword>
<feature type="compositionally biased region" description="Basic and acidic residues" evidence="2">
    <location>
        <begin position="16"/>
        <end position="30"/>
    </location>
</feature>
<dbReference type="AlphaFoldDB" id="A0A6A6H6W5"/>